<evidence type="ECO:0000256" key="1">
    <source>
        <dbReference type="SAM" id="MobiDB-lite"/>
    </source>
</evidence>
<evidence type="ECO:0000313" key="3">
    <source>
        <dbReference type="EMBL" id="PRZ41334.1"/>
    </source>
</evidence>
<feature type="transmembrane region" description="Helical" evidence="2">
    <location>
        <begin position="291"/>
        <end position="314"/>
    </location>
</feature>
<keyword evidence="2" id="KW-1133">Transmembrane helix</keyword>
<proteinExistence type="predicted"/>
<name>A0A2T0ZYG5_9ACTN</name>
<feature type="compositionally biased region" description="Basic residues" evidence="1">
    <location>
        <begin position="242"/>
        <end position="258"/>
    </location>
</feature>
<evidence type="ECO:0008006" key="5">
    <source>
        <dbReference type="Google" id="ProtNLM"/>
    </source>
</evidence>
<protein>
    <recommendedName>
        <fullName evidence="5">Protein kinase domain-containing protein</fullName>
    </recommendedName>
</protein>
<comment type="caution">
    <text evidence="3">The sequence shown here is derived from an EMBL/GenBank/DDBJ whole genome shotgun (WGS) entry which is preliminary data.</text>
</comment>
<gene>
    <name evidence="3" type="ORF">CLV47_11061</name>
</gene>
<dbReference type="EMBL" id="PVUE01000010">
    <property type="protein sequence ID" value="PRZ41334.1"/>
    <property type="molecule type" value="Genomic_DNA"/>
</dbReference>
<sequence length="486" mass="51029">MPGYRADVLEDTDRDLESWRGIDVSTGAEVVLRRSRGHAGHVEVAEWRSSAIQGIDHPGLAAPRQLFCHGDDLVVVYDAPGLRAEPRLDSRVSSTDVAALLCAVAGQLHALHAAGMTHGSIGATTVRRGHDGAVLIGAAEAGLRDGSRDDRALDDVRSLAGLGMDLLGSAGDRRTDDAASELTAILEAAAAAEPDGDDPCDPEPSADLVRHCKPLACDEATATIRASAGSDRPDRTEYVARHRRTPARRRWSRVRRNRPVGTRPGPTADRTASRPARTSMRRYRRVGPARVGVVSGPATGIAIVAVLVAIAAWLGTVWGGGAPQRGPVPTAAAHQPVQPKDTAALDATGGPDGFDANSASPAQWADYLNALYVERASAIDSRTAESLDRVYTPSSPQRAADLSLIAMLVNSGARIDGFAPELVAVNDISRVGPTAVLSVADRIPPYALVEATGIATSHAGRDEQAVTLTLELVAGRWLIDTAIRAA</sequence>
<dbReference type="Proteomes" id="UP000237752">
    <property type="component" value="Unassembled WGS sequence"/>
</dbReference>
<evidence type="ECO:0000256" key="2">
    <source>
        <dbReference type="SAM" id="Phobius"/>
    </source>
</evidence>
<keyword evidence="2" id="KW-0812">Transmembrane</keyword>
<accession>A0A2T0ZYG5</accession>
<evidence type="ECO:0000313" key="4">
    <source>
        <dbReference type="Proteomes" id="UP000237752"/>
    </source>
</evidence>
<keyword evidence="2" id="KW-0472">Membrane</keyword>
<dbReference type="AlphaFoldDB" id="A0A2T0ZYG5"/>
<feature type="region of interest" description="Disordered" evidence="1">
    <location>
        <begin position="242"/>
        <end position="278"/>
    </location>
</feature>
<organism evidence="3 4">
    <name type="scientific">Antricoccus suffuscus</name>
    <dbReference type="NCBI Taxonomy" id="1629062"/>
    <lineage>
        <taxon>Bacteria</taxon>
        <taxon>Bacillati</taxon>
        <taxon>Actinomycetota</taxon>
        <taxon>Actinomycetes</taxon>
        <taxon>Geodermatophilales</taxon>
        <taxon>Antricoccaceae</taxon>
        <taxon>Antricoccus</taxon>
    </lineage>
</organism>
<keyword evidence="4" id="KW-1185">Reference proteome</keyword>
<reference evidence="3 4" key="1">
    <citation type="submission" date="2018-03" db="EMBL/GenBank/DDBJ databases">
        <title>Genomic Encyclopedia of Archaeal and Bacterial Type Strains, Phase II (KMG-II): from individual species to whole genera.</title>
        <authorList>
            <person name="Goeker M."/>
        </authorList>
    </citation>
    <scope>NUCLEOTIDE SEQUENCE [LARGE SCALE GENOMIC DNA]</scope>
    <source>
        <strain evidence="3 4">DSM 100065</strain>
    </source>
</reference>